<keyword evidence="3" id="KW-1185">Reference proteome</keyword>
<accession>A0A6I4W424</accession>
<comment type="caution">
    <text evidence="2">The sequence shown here is derived from an EMBL/GenBank/DDBJ whole genome shotgun (WGS) entry which is preliminary data.</text>
</comment>
<reference evidence="2 3" key="1">
    <citation type="submission" date="2019-12" db="EMBL/GenBank/DDBJ databases">
        <title>Nocardia macrotermitis sp. nov. and Nocardia aurantia sp. nov., isolated from the gut of the fungus growing-termite Macrotermes natalensis.</title>
        <authorList>
            <person name="Christine B."/>
            <person name="Rene B."/>
        </authorList>
    </citation>
    <scope>NUCLEOTIDE SEQUENCE [LARGE SCALE GENOMIC DNA]</scope>
    <source>
        <strain evidence="2 3">DSM 102126</strain>
    </source>
</reference>
<gene>
    <name evidence="2" type="ORF">GQ466_09020</name>
</gene>
<dbReference type="EMBL" id="WUTW01000001">
    <property type="protein sequence ID" value="MXQ64178.1"/>
    <property type="molecule type" value="Genomic_DNA"/>
</dbReference>
<dbReference type="RefSeq" id="WP_161102226.1">
    <property type="nucleotide sequence ID" value="NZ_JBHLYI010000017.1"/>
</dbReference>
<evidence type="ECO:0000256" key="1">
    <source>
        <dbReference type="SAM" id="MobiDB-lite"/>
    </source>
</evidence>
<name>A0A6I4W424_9ACTN</name>
<dbReference type="SUPFAM" id="SSF52540">
    <property type="entry name" value="P-loop containing nucleoside triphosphate hydrolases"/>
    <property type="match status" value="1"/>
</dbReference>
<sequence>MSSESSEGAVARWWDAVTRRGGFVHAAVVGARGTGKTTWFRSLADADPKAVALWDVRRVARARSMDEVWADLFAVLDVEPTGGDPLDDLEDRLDLLDHGPVLVVDDWDAAVDGRGTTVPDCCYEVLDQLVRFCLGQATTRAGAACLGLVLVTSLPDVTDLEYFTRAVQRPTFERLSRLVTRAFTAERFPLLGRAESEALLRGAGLAAADARKAADACGGWPWLLREAAAAAHAHGGWTPDAERDVREGRLPALLDAGLLPSLAARPEVRVLGGAPLDYLVRELDRLREPAAFGLPHAFDDPGRPAPLVRDLLTRRFLVVDTENLRMPFQRHAEVAPDRYGGDVDAYLQPRVGAWLRRLCAAHRVAADDVWLVGRSQERIDRTVGAATPGRRLYPPAPLRKKARSGKNGSDDNLMTAEVAREAQRNPLARFVLATGDADAPFILDVVGALDQVTVCTPWAASTALRRRLAGEGRLIEHTFKERRPPEVRRRNPPGGER</sequence>
<dbReference type="InterPro" id="IPR027417">
    <property type="entry name" value="P-loop_NTPase"/>
</dbReference>
<proteinExistence type="predicted"/>
<evidence type="ECO:0000313" key="2">
    <source>
        <dbReference type="EMBL" id="MXQ64178.1"/>
    </source>
</evidence>
<protein>
    <submittedName>
        <fullName evidence="2">Uncharacterized protein</fullName>
    </submittedName>
</protein>
<dbReference type="Proteomes" id="UP000431901">
    <property type="component" value="Unassembled WGS sequence"/>
</dbReference>
<organism evidence="2 3">
    <name type="scientific">Actinomadura rayongensis</name>
    <dbReference type="NCBI Taxonomy" id="1429076"/>
    <lineage>
        <taxon>Bacteria</taxon>
        <taxon>Bacillati</taxon>
        <taxon>Actinomycetota</taxon>
        <taxon>Actinomycetes</taxon>
        <taxon>Streptosporangiales</taxon>
        <taxon>Thermomonosporaceae</taxon>
        <taxon>Actinomadura</taxon>
    </lineage>
</organism>
<dbReference type="OrthoDB" id="5197582at2"/>
<feature type="region of interest" description="Disordered" evidence="1">
    <location>
        <begin position="390"/>
        <end position="412"/>
    </location>
</feature>
<evidence type="ECO:0000313" key="3">
    <source>
        <dbReference type="Proteomes" id="UP000431901"/>
    </source>
</evidence>
<dbReference type="AlphaFoldDB" id="A0A6I4W424"/>